<evidence type="ECO:0000313" key="3">
    <source>
        <dbReference type="Proteomes" id="UP000008037"/>
    </source>
</evidence>
<name>K0ICS1_NITGG</name>
<dbReference type="AlphaFoldDB" id="K0ICS1"/>
<keyword evidence="3" id="KW-1185">Reference proteome</keyword>
<evidence type="ECO:0000313" key="2">
    <source>
        <dbReference type="EMBL" id="AFU57445.1"/>
    </source>
</evidence>
<keyword evidence="1" id="KW-0472">Membrane</keyword>
<dbReference type="KEGG" id="nga:Ngar_c05010"/>
<accession>K0ICS1</accession>
<reference evidence="2 3" key="1">
    <citation type="journal article" date="2012" name="Environ. Microbiol.">
        <title>The genome of the ammonia-oxidizing Candidatus Nitrososphaera gargensis: insights into metabolic versatility and environmental adaptations.</title>
        <authorList>
            <person name="Spang A."/>
            <person name="Poehlein A."/>
            <person name="Offre P."/>
            <person name="Zumbragel S."/>
            <person name="Haider S."/>
            <person name="Rychlik N."/>
            <person name="Nowka B."/>
            <person name="Schmeisser C."/>
            <person name="Lebedeva E.V."/>
            <person name="Rattei T."/>
            <person name="Bohm C."/>
            <person name="Schmid M."/>
            <person name="Galushko A."/>
            <person name="Hatzenpichler R."/>
            <person name="Weinmaier T."/>
            <person name="Daniel R."/>
            <person name="Schleper C."/>
            <person name="Spieck E."/>
            <person name="Streit W."/>
            <person name="Wagner M."/>
        </authorList>
    </citation>
    <scope>NUCLEOTIDE SEQUENCE [LARGE SCALE GENOMIC DNA]</scope>
    <source>
        <strain evidence="3">Ga9.2</strain>
    </source>
</reference>
<dbReference type="GeneID" id="13796675"/>
<dbReference type="Proteomes" id="UP000008037">
    <property type="component" value="Chromosome"/>
</dbReference>
<keyword evidence="1" id="KW-1133">Transmembrane helix</keyword>
<dbReference type="InParanoid" id="K0ICS1"/>
<dbReference type="STRING" id="1237085.Ngar_c05010"/>
<dbReference type="EMBL" id="CP002408">
    <property type="protein sequence ID" value="AFU57445.1"/>
    <property type="molecule type" value="Genomic_DNA"/>
</dbReference>
<keyword evidence="1" id="KW-0812">Transmembrane</keyword>
<gene>
    <name evidence="2" type="ordered locus">Ngar_c05010</name>
</gene>
<organism evidence="2 3">
    <name type="scientific">Nitrososphaera gargensis (strain Ga9.2)</name>
    <dbReference type="NCBI Taxonomy" id="1237085"/>
    <lineage>
        <taxon>Archaea</taxon>
        <taxon>Nitrososphaerota</taxon>
        <taxon>Nitrososphaeria</taxon>
        <taxon>Nitrososphaerales</taxon>
        <taxon>Nitrososphaeraceae</taxon>
        <taxon>Nitrososphaera</taxon>
    </lineage>
</organism>
<feature type="transmembrane region" description="Helical" evidence="1">
    <location>
        <begin position="96"/>
        <end position="113"/>
    </location>
</feature>
<evidence type="ECO:0000256" key="1">
    <source>
        <dbReference type="SAM" id="Phobius"/>
    </source>
</evidence>
<dbReference type="RefSeq" id="WP_015017991.1">
    <property type="nucleotide sequence ID" value="NC_018719.1"/>
</dbReference>
<dbReference type="BioCyc" id="CNIT1237085:G1324-499-MONOMER"/>
<protein>
    <submittedName>
        <fullName evidence="2">Uncharacterized protein</fullName>
    </submittedName>
</protein>
<proteinExistence type="predicted"/>
<dbReference type="HOGENOM" id="CLU_1840643_0_0_2"/>
<sequence length="139" mass="15491">MTTEEQKKPSDAELRTIGGSSRFIETHPKVVPTDFGSVFAEKIMIGVDEVQGIVTMTFLQRNLHPQIGSNGWQISDVNWKVIAEVKTPMVEMNALMIYYIAVVTGGMDVLPVIQQYLKQHPKAPSEGKISYGPTRIETK</sequence>